<feature type="compositionally biased region" description="Polar residues" evidence="1">
    <location>
        <begin position="61"/>
        <end position="70"/>
    </location>
</feature>
<gene>
    <name evidence="2" type="ORF">CGGC5_v006113</name>
</gene>
<protein>
    <submittedName>
        <fullName evidence="2">Uncharacterized protein</fullName>
    </submittedName>
</protein>
<accession>A0A7J6JAM5</accession>
<evidence type="ECO:0000313" key="3">
    <source>
        <dbReference type="Proteomes" id="UP000011096"/>
    </source>
</evidence>
<organism evidence="2 3">
    <name type="scientific">Colletotrichum fructicola (strain Nara gc5)</name>
    <name type="common">Anthracnose fungus</name>
    <name type="synonym">Colletotrichum gloeosporioides (strain Nara gc5)</name>
    <dbReference type="NCBI Taxonomy" id="1213859"/>
    <lineage>
        <taxon>Eukaryota</taxon>
        <taxon>Fungi</taxon>
        <taxon>Dikarya</taxon>
        <taxon>Ascomycota</taxon>
        <taxon>Pezizomycotina</taxon>
        <taxon>Sordariomycetes</taxon>
        <taxon>Hypocreomycetidae</taxon>
        <taxon>Glomerellales</taxon>
        <taxon>Glomerellaceae</taxon>
        <taxon>Colletotrichum</taxon>
        <taxon>Colletotrichum gloeosporioides species complex</taxon>
    </lineage>
</organism>
<dbReference type="OrthoDB" id="5209615at2759"/>
<dbReference type="InParanoid" id="A0A7J6JAM5"/>
<keyword evidence="3" id="KW-1185">Reference proteome</keyword>
<proteinExistence type="predicted"/>
<sequence>MAIGSCGDYDLTSQYLCSERASLFLICLASSQAAFSEPVLGTYRVHVWPSAPAGPKRRPKTSNGIIQGSQKPPKLPLRSLDKTAFSPTDDSPVRQPWRKHPLPHTCTPVTIALTLSNLERGGYRETTLHGCDSLSEMKPCKYLKVAASVNSAAGSKTLVNTMADDTAQYPRASLGGIPPELFDHIMSYLLPSVPPTVVMRPFETSYDIHTSAAQYEEWQLTRADLVSLYRTSKGISRASEPALFKNVALAKPYHLRRFLRLLTCPAKHGLGNHVRALYLLGEFQLGPRVPYFRLWRQLYNTRTLTDLAIVLTLIPNVAEFLITSPNEKYFELLIRTMRHQMEYTHMMIPSTETLTQPESYGLKLHNIACEGKTPLTLHPLSFDLPFSCVRTLRLRHDFADTDSDIAGDSLPEAHRHHFSCNIPTYLSQLPNLEIFELLSDAPWCWRPIDKHRDDVSLPDYNDMPRMKKLVLHLSCIQEPELVGILLACANLQVLTAYFSRNTNPHQFRRLPQGKDLNQALRGLSGSLRHLELVAAKPGNYLPSYPERFAGQRRRLDCLPYLTNVKTLVVDFTGLFGLCDFINENDVLDLRNRFPPNVQDLTIGCRWHSNPPIRMAVDYDDELRVVSALADCYNITLFKLRRLTLDIPTTCSILEPPCPRIFLSHPMTPMVASRPVAYLMDCGIDVSFHNIWRQFEYQGQIFENSATDRQIERVNNRITEENRRRRLLRTGVKAPWYLPKEDYDALLAKIMFG</sequence>
<feature type="region of interest" description="Disordered" evidence="1">
    <location>
        <begin position="51"/>
        <end position="100"/>
    </location>
</feature>
<dbReference type="EMBL" id="ANPB02000003">
    <property type="protein sequence ID" value="KAF4487038.1"/>
    <property type="molecule type" value="Genomic_DNA"/>
</dbReference>
<comment type="caution">
    <text evidence="2">The sequence shown here is derived from an EMBL/GenBank/DDBJ whole genome shotgun (WGS) entry which is preliminary data.</text>
</comment>
<reference evidence="2 3" key="1">
    <citation type="submission" date="2012-08" db="EMBL/GenBank/DDBJ databases">
        <authorList>
            <person name="Gan P.H.P."/>
            <person name="Ikeda K."/>
            <person name="Irieda H."/>
            <person name="Narusaka M."/>
            <person name="O'Connell R.J."/>
            <person name="Narusaka Y."/>
            <person name="Takano Y."/>
            <person name="Kubo Y."/>
            <person name="Shirasu K."/>
        </authorList>
    </citation>
    <scope>NUCLEOTIDE SEQUENCE [LARGE SCALE GENOMIC DNA]</scope>
    <source>
        <strain evidence="2 3">Nara gc5</strain>
    </source>
</reference>
<evidence type="ECO:0000256" key="1">
    <source>
        <dbReference type="SAM" id="MobiDB-lite"/>
    </source>
</evidence>
<dbReference type="AlphaFoldDB" id="A0A7J6JAM5"/>
<dbReference type="GeneID" id="43619199"/>
<evidence type="ECO:0000313" key="2">
    <source>
        <dbReference type="EMBL" id="KAF4487038.1"/>
    </source>
</evidence>
<reference evidence="2 3" key="2">
    <citation type="submission" date="2020-04" db="EMBL/GenBank/DDBJ databases">
        <title>Genome sequencing and assembly of multiple isolates from the Colletotrichum gloeosporioides species complex.</title>
        <authorList>
            <person name="Gan P."/>
            <person name="Shirasu K."/>
        </authorList>
    </citation>
    <scope>NUCLEOTIDE SEQUENCE [LARGE SCALE GENOMIC DNA]</scope>
    <source>
        <strain evidence="2 3">Nara gc5</strain>
    </source>
</reference>
<dbReference type="Proteomes" id="UP000011096">
    <property type="component" value="Unassembled WGS sequence"/>
</dbReference>
<dbReference type="RefSeq" id="XP_031892558.2">
    <property type="nucleotide sequence ID" value="XM_032035189.2"/>
</dbReference>
<name>A0A7J6JAM5_COLFN</name>